<comment type="caution">
    <text evidence="2">The sequence shown here is derived from an EMBL/GenBank/DDBJ whole genome shotgun (WGS) entry which is preliminary data.</text>
</comment>
<feature type="compositionally biased region" description="Basic and acidic residues" evidence="1">
    <location>
        <begin position="152"/>
        <end position="172"/>
    </location>
</feature>
<accession>A0ABT3ZX07</accession>
<protein>
    <recommendedName>
        <fullName evidence="4">DUF2171 domain-containing protein</fullName>
    </recommendedName>
</protein>
<evidence type="ECO:0000256" key="1">
    <source>
        <dbReference type="SAM" id="MobiDB-lite"/>
    </source>
</evidence>
<evidence type="ECO:0008006" key="4">
    <source>
        <dbReference type="Google" id="ProtNLM"/>
    </source>
</evidence>
<keyword evidence="3" id="KW-1185">Reference proteome</keyword>
<dbReference type="RefSeq" id="WP_267532910.1">
    <property type="nucleotide sequence ID" value="NZ_JAPNKA010000001.1"/>
</dbReference>
<evidence type="ECO:0000313" key="2">
    <source>
        <dbReference type="EMBL" id="MCY1073923.1"/>
    </source>
</evidence>
<dbReference type="EMBL" id="JAPNKA010000001">
    <property type="protein sequence ID" value="MCY1073923.1"/>
    <property type="molecule type" value="Genomic_DNA"/>
</dbReference>
<dbReference type="Proteomes" id="UP001207654">
    <property type="component" value="Unassembled WGS sequence"/>
</dbReference>
<feature type="compositionally biased region" description="Basic and acidic residues" evidence="1">
    <location>
        <begin position="116"/>
        <end position="125"/>
    </location>
</feature>
<proteinExistence type="predicted"/>
<gene>
    <name evidence="2" type="ORF">OV287_05445</name>
</gene>
<reference evidence="2 3" key="1">
    <citation type="submission" date="2022-11" db="EMBL/GenBank/DDBJ databases">
        <title>Minimal conservation of predation-associated metabolite biosynthetic gene clusters underscores biosynthetic potential of Myxococcota including descriptions for ten novel species: Archangium lansinium sp. nov., Myxococcus landrumus sp. nov., Nannocystis bai.</title>
        <authorList>
            <person name="Ahearne A."/>
            <person name="Stevens C."/>
            <person name="Phillips K."/>
        </authorList>
    </citation>
    <scope>NUCLEOTIDE SEQUENCE [LARGE SCALE GENOMIC DNA]</scope>
    <source>
        <strain evidence="2 3">MIWBW</strain>
    </source>
</reference>
<name>A0ABT3ZX07_9BACT</name>
<organism evidence="2 3">
    <name type="scientific">Archangium lansingense</name>
    <dbReference type="NCBI Taxonomy" id="2995310"/>
    <lineage>
        <taxon>Bacteria</taxon>
        <taxon>Pseudomonadati</taxon>
        <taxon>Myxococcota</taxon>
        <taxon>Myxococcia</taxon>
        <taxon>Myxococcales</taxon>
        <taxon>Cystobacterineae</taxon>
        <taxon>Archangiaceae</taxon>
        <taxon>Archangium</taxon>
    </lineage>
</organism>
<evidence type="ECO:0000313" key="3">
    <source>
        <dbReference type="Proteomes" id="UP001207654"/>
    </source>
</evidence>
<feature type="region of interest" description="Disordered" evidence="1">
    <location>
        <begin position="116"/>
        <end position="174"/>
    </location>
</feature>
<sequence>MSQRKIQAGMVVRSHDGEPLGRVISVDDECFVLERRVVVTREHRVSLEDVKSLDEHGIVLGPEHGHPRARLEATDLVEVFWSSKRARDEQRPLEEREEPDTLASHEMVAAAEHAEAYPIHVERGTVPHPRYVPMSEEEPRRSGGAPEESWDSDTRHASRDDPPSKHGMRETVIHYATHPIEAASELLGLLRGERTHPRH</sequence>